<dbReference type="InterPro" id="IPR016161">
    <property type="entry name" value="Ald_DH/histidinol_DH"/>
</dbReference>
<dbReference type="CDD" id="cd07138">
    <property type="entry name" value="ALDH_CddD_SSP0762"/>
    <property type="match status" value="1"/>
</dbReference>
<dbReference type="GO" id="GO:0004029">
    <property type="term" value="F:aldehyde dehydrogenase (NAD+) activity"/>
    <property type="evidence" value="ECO:0007669"/>
    <property type="project" value="UniProtKB-EC"/>
</dbReference>
<dbReference type="Gene3D" id="3.40.309.10">
    <property type="entry name" value="Aldehyde Dehydrogenase, Chain A, domain 2"/>
    <property type="match status" value="1"/>
</dbReference>
<comment type="similarity">
    <text evidence="1 6">Belongs to the aldehyde dehydrogenase family.</text>
</comment>
<dbReference type="SUPFAM" id="SSF53720">
    <property type="entry name" value="ALDH-like"/>
    <property type="match status" value="1"/>
</dbReference>
<evidence type="ECO:0000259" key="7">
    <source>
        <dbReference type="Pfam" id="PF00171"/>
    </source>
</evidence>
<dbReference type="STRING" id="908337.HMPREF9257_0425"/>
<dbReference type="PANTHER" id="PTHR42804:SF1">
    <property type="entry name" value="ALDEHYDE DEHYDROGENASE-RELATED"/>
    <property type="match status" value="1"/>
</dbReference>
<evidence type="ECO:0000256" key="1">
    <source>
        <dbReference type="ARBA" id="ARBA00009986"/>
    </source>
</evidence>
<keyword evidence="9" id="KW-1185">Reference proteome</keyword>
<dbReference type="OrthoDB" id="9762913at2"/>
<dbReference type="EMBL" id="AENN01000018">
    <property type="protein sequence ID" value="EFR30473.1"/>
    <property type="molecule type" value="Genomic_DNA"/>
</dbReference>
<accession>E4KRC5</accession>
<name>E4KRC5_9LACT</name>
<dbReference type="InterPro" id="IPR016162">
    <property type="entry name" value="Ald_DH_N"/>
</dbReference>
<evidence type="ECO:0000313" key="9">
    <source>
        <dbReference type="Proteomes" id="UP000005990"/>
    </source>
</evidence>
<proteinExistence type="inferred from homology"/>
<evidence type="ECO:0000256" key="5">
    <source>
        <dbReference type="PROSITE-ProRule" id="PRU10007"/>
    </source>
</evidence>
<dbReference type="RefSeq" id="WP_006418996.1">
    <property type="nucleotide sequence ID" value="NZ_AENN01000018.1"/>
</dbReference>
<gene>
    <name evidence="8" type="ORF">HMPREF9257_0425</name>
</gene>
<dbReference type="InterPro" id="IPR016163">
    <property type="entry name" value="Ald_DH_C"/>
</dbReference>
<feature type="domain" description="Aldehyde dehydrogenase" evidence="7">
    <location>
        <begin position="14"/>
        <end position="466"/>
    </location>
</feature>
<evidence type="ECO:0000313" key="8">
    <source>
        <dbReference type="EMBL" id="EFR30473.1"/>
    </source>
</evidence>
<dbReference type="PROSITE" id="PS00687">
    <property type="entry name" value="ALDEHYDE_DEHYDR_GLU"/>
    <property type="match status" value="1"/>
</dbReference>
<evidence type="ECO:0000256" key="3">
    <source>
        <dbReference type="ARBA" id="ARBA00024226"/>
    </source>
</evidence>
<dbReference type="FunFam" id="3.40.309.10:FF:000012">
    <property type="entry name" value="Betaine aldehyde dehydrogenase"/>
    <property type="match status" value="1"/>
</dbReference>
<dbReference type="PANTHER" id="PTHR42804">
    <property type="entry name" value="ALDEHYDE DEHYDROGENASE"/>
    <property type="match status" value="1"/>
</dbReference>
<dbReference type="EC" id="1.2.1.3" evidence="3"/>
<dbReference type="Pfam" id="PF00171">
    <property type="entry name" value="Aldedh"/>
    <property type="match status" value="1"/>
</dbReference>
<dbReference type="Proteomes" id="UP000005990">
    <property type="component" value="Unassembled WGS sequence"/>
</dbReference>
<keyword evidence="2 6" id="KW-0560">Oxidoreductase</keyword>
<dbReference type="InterPro" id="IPR016160">
    <property type="entry name" value="Ald_DH_CS_CYS"/>
</dbReference>
<dbReference type="AlphaFoldDB" id="E4KRC5"/>
<reference evidence="8 9" key="1">
    <citation type="submission" date="2010-10" db="EMBL/GenBank/DDBJ databases">
        <authorList>
            <person name="Durkin A.S."/>
            <person name="Madupu R."/>
            <person name="Torralba M."/>
            <person name="Gillis M."/>
            <person name="Methe B."/>
            <person name="Sutton G."/>
            <person name="Nelson K.E."/>
        </authorList>
    </citation>
    <scope>NUCLEOTIDE SEQUENCE [LARGE SCALE GENOMIC DNA]</scope>
    <source>
        <strain evidence="8 9">ACS-139-V-Col8</strain>
    </source>
</reference>
<evidence type="ECO:0000256" key="2">
    <source>
        <dbReference type="ARBA" id="ARBA00023002"/>
    </source>
</evidence>
<comment type="catalytic activity">
    <reaction evidence="4">
        <text>an aldehyde + NAD(+) + H2O = a carboxylate + NADH + 2 H(+)</text>
        <dbReference type="Rhea" id="RHEA:16185"/>
        <dbReference type="ChEBI" id="CHEBI:15377"/>
        <dbReference type="ChEBI" id="CHEBI:15378"/>
        <dbReference type="ChEBI" id="CHEBI:17478"/>
        <dbReference type="ChEBI" id="CHEBI:29067"/>
        <dbReference type="ChEBI" id="CHEBI:57540"/>
        <dbReference type="ChEBI" id="CHEBI:57945"/>
        <dbReference type="EC" id="1.2.1.3"/>
    </reaction>
</comment>
<comment type="caution">
    <text evidence="8">The sequence shown here is derived from an EMBL/GenBank/DDBJ whole genome shotgun (WGS) entry which is preliminary data.</text>
</comment>
<feature type="active site" evidence="5">
    <location>
        <position position="244"/>
    </location>
</feature>
<sequence length="468" mass="50274">METMKMYIDGAFRESSNHEWSKVTNPANEEVVGQVPKGTQEDVDLAVAAAKAALPAWSSIEPKERKAYLEKVLAGIRAQGDYLAELISMEFGAAITFAQKAHIPLSINELKTTLAEFDQYEFETYEDTALVTKDPVGVVACITPWNYPLNQIQRKLTPALLAGNTVVVKPASFTPLTALAFAKIFDDAGIPKGVVNFVTGSGSTVGDYLAKHEDVNCISFTGSTEVGAGLYEAAGPTIKRLVLELGGKSAMVYLEGGDLDYAIDKTMGTVYNNQGQTCTALTRLLVPESMLEEVEEKLLAYYQDHIVIGDPADPKTTVGPMVSQAQKDIVLDYIDKGKAAGAKLLVGGKGVDGPGYFVEPTIFTHVTNDMTIAREEIFGPVLCVITYKTVEEAVQIANDSDYGLSGAVVGPKDKAKKVALQLKTGNVFVNDGPRSAKAPFGGFKQSGLGRENGLYGIDDYVELKAVFL</sequence>
<dbReference type="InterPro" id="IPR015590">
    <property type="entry name" value="Aldehyde_DH_dom"/>
</dbReference>
<evidence type="ECO:0000256" key="6">
    <source>
        <dbReference type="RuleBase" id="RU003345"/>
    </source>
</evidence>
<organism evidence="8 9">
    <name type="scientific">Eremococcus coleocola ACS-139-V-Col8</name>
    <dbReference type="NCBI Taxonomy" id="908337"/>
    <lineage>
        <taxon>Bacteria</taxon>
        <taxon>Bacillati</taxon>
        <taxon>Bacillota</taxon>
        <taxon>Bacilli</taxon>
        <taxon>Lactobacillales</taxon>
        <taxon>Aerococcaceae</taxon>
        <taxon>Eremococcus</taxon>
    </lineage>
</organism>
<protein>
    <recommendedName>
        <fullName evidence="3">aldehyde dehydrogenase (NAD(+))</fullName>
        <ecNumber evidence="3">1.2.1.3</ecNumber>
    </recommendedName>
</protein>
<dbReference type="FunFam" id="3.40.605.10:FF:000007">
    <property type="entry name" value="NAD/NADP-dependent betaine aldehyde dehydrogenase"/>
    <property type="match status" value="1"/>
</dbReference>
<dbReference type="PROSITE" id="PS00070">
    <property type="entry name" value="ALDEHYDE_DEHYDR_CYS"/>
    <property type="match status" value="1"/>
</dbReference>
<dbReference type="Gene3D" id="3.40.605.10">
    <property type="entry name" value="Aldehyde Dehydrogenase, Chain A, domain 1"/>
    <property type="match status" value="1"/>
</dbReference>
<dbReference type="InterPro" id="IPR029510">
    <property type="entry name" value="Ald_DH_CS_GLU"/>
</dbReference>
<evidence type="ECO:0000256" key="4">
    <source>
        <dbReference type="ARBA" id="ARBA00049194"/>
    </source>
</evidence>
<dbReference type="eggNOG" id="COG1012">
    <property type="taxonomic scope" value="Bacteria"/>
</dbReference>